<dbReference type="GO" id="GO:0005524">
    <property type="term" value="F:ATP binding"/>
    <property type="evidence" value="ECO:0007669"/>
    <property type="project" value="UniProtKB-KW"/>
</dbReference>
<keyword evidence="10" id="KW-0472">Membrane</keyword>
<organism evidence="14 15">
    <name type="scientific">Desulfonema limicola</name>
    <dbReference type="NCBI Taxonomy" id="45656"/>
    <lineage>
        <taxon>Bacteria</taxon>
        <taxon>Pseudomonadati</taxon>
        <taxon>Thermodesulfobacteriota</taxon>
        <taxon>Desulfobacteria</taxon>
        <taxon>Desulfobacterales</taxon>
        <taxon>Desulfococcaceae</taxon>
        <taxon>Desulfonema</taxon>
    </lineage>
</organism>
<dbReference type="InterPro" id="IPR003594">
    <property type="entry name" value="HATPase_dom"/>
</dbReference>
<accession>A0A975GIN3</accession>
<dbReference type="PANTHER" id="PTHR43065">
    <property type="entry name" value="SENSOR HISTIDINE KINASE"/>
    <property type="match status" value="1"/>
</dbReference>
<dbReference type="InterPro" id="IPR036890">
    <property type="entry name" value="HATPase_C_sf"/>
</dbReference>
<dbReference type="InterPro" id="IPR013767">
    <property type="entry name" value="PAS_fold"/>
</dbReference>
<dbReference type="InterPro" id="IPR011006">
    <property type="entry name" value="CheY-like_superfamily"/>
</dbReference>
<feature type="modified residue" description="4-aspartylphosphate" evidence="9">
    <location>
        <position position="834"/>
    </location>
</feature>
<evidence type="ECO:0000256" key="8">
    <source>
        <dbReference type="ARBA" id="ARBA00023012"/>
    </source>
</evidence>
<gene>
    <name evidence="14" type="ORF">dnl_51690</name>
</gene>
<dbReference type="Pfam" id="PF10114">
    <property type="entry name" value="PocR"/>
    <property type="match status" value="2"/>
</dbReference>
<evidence type="ECO:0000256" key="3">
    <source>
        <dbReference type="ARBA" id="ARBA00022553"/>
    </source>
</evidence>
<keyword evidence="6 14" id="KW-0418">Kinase</keyword>
<dbReference type="Gene3D" id="3.30.565.10">
    <property type="entry name" value="Histidine kinase-like ATPase, C-terminal domain"/>
    <property type="match status" value="1"/>
</dbReference>
<proteinExistence type="predicted"/>
<evidence type="ECO:0000256" key="2">
    <source>
        <dbReference type="ARBA" id="ARBA00012438"/>
    </source>
</evidence>
<evidence type="ECO:0000256" key="9">
    <source>
        <dbReference type="PROSITE-ProRule" id="PRU00169"/>
    </source>
</evidence>
<keyword evidence="10" id="KW-0812">Transmembrane</keyword>
<dbReference type="InterPro" id="IPR004358">
    <property type="entry name" value="Sig_transdc_His_kin-like_C"/>
</dbReference>
<feature type="domain" description="Response regulatory" evidence="12">
    <location>
        <begin position="783"/>
        <end position="899"/>
    </location>
</feature>
<feature type="domain" description="Histidine kinase" evidence="11">
    <location>
        <begin position="540"/>
        <end position="762"/>
    </location>
</feature>
<dbReference type="InterPro" id="IPR018771">
    <property type="entry name" value="PocR_dom"/>
</dbReference>
<dbReference type="Proteomes" id="UP000663720">
    <property type="component" value="Chromosome"/>
</dbReference>
<evidence type="ECO:0000256" key="6">
    <source>
        <dbReference type="ARBA" id="ARBA00022777"/>
    </source>
</evidence>
<dbReference type="GO" id="GO:0000155">
    <property type="term" value="F:phosphorelay sensor kinase activity"/>
    <property type="evidence" value="ECO:0007669"/>
    <property type="project" value="InterPro"/>
</dbReference>
<dbReference type="SUPFAM" id="SSF47384">
    <property type="entry name" value="Homodimeric domain of signal transducing histidine kinase"/>
    <property type="match status" value="1"/>
</dbReference>
<name>A0A975GIN3_9BACT</name>
<dbReference type="Gene3D" id="1.10.287.130">
    <property type="match status" value="1"/>
</dbReference>
<dbReference type="Gene3D" id="3.30.450.20">
    <property type="entry name" value="PAS domain"/>
    <property type="match status" value="1"/>
</dbReference>
<dbReference type="Pfam" id="PF00989">
    <property type="entry name" value="PAS"/>
    <property type="match status" value="1"/>
</dbReference>
<dbReference type="SMART" id="SM00388">
    <property type="entry name" value="HisKA"/>
    <property type="match status" value="1"/>
</dbReference>
<evidence type="ECO:0000313" key="15">
    <source>
        <dbReference type="Proteomes" id="UP000663720"/>
    </source>
</evidence>
<feature type="domain" description="PAS" evidence="13">
    <location>
        <begin position="408"/>
        <end position="454"/>
    </location>
</feature>
<dbReference type="PROSITE" id="PS50109">
    <property type="entry name" value="HIS_KIN"/>
    <property type="match status" value="1"/>
</dbReference>
<dbReference type="GO" id="GO:0006355">
    <property type="term" value="P:regulation of DNA-templated transcription"/>
    <property type="evidence" value="ECO:0007669"/>
    <property type="project" value="InterPro"/>
</dbReference>
<dbReference type="InterPro" id="IPR005467">
    <property type="entry name" value="His_kinase_dom"/>
</dbReference>
<keyword evidence="3 9" id="KW-0597">Phosphoprotein</keyword>
<evidence type="ECO:0000256" key="4">
    <source>
        <dbReference type="ARBA" id="ARBA00022679"/>
    </source>
</evidence>
<keyword evidence="8" id="KW-0902">Two-component regulatory system</keyword>
<dbReference type="CDD" id="cd00130">
    <property type="entry name" value="PAS"/>
    <property type="match status" value="1"/>
</dbReference>
<evidence type="ECO:0000259" key="13">
    <source>
        <dbReference type="PROSITE" id="PS50112"/>
    </source>
</evidence>
<evidence type="ECO:0000256" key="5">
    <source>
        <dbReference type="ARBA" id="ARBA00022741"/>
    </source>
</evidence>
<dbReference type="RefSeq" id="WP_207688672.1">
    <property type="nucleotide sequence ID" value="NZ_CP061799.1"/>
</dbReference>
<dbReference type="SMART" id="SM00091">
    <property type="entry name" value="PAS"/>
    <property type="match status" value="1"/>
</dbReference>
<keyword evidence="15" id="KW-1185">Reference proteome</keyword>
<dbReference type="SUPFAM" id="SSF52172">
    <property type="entry name" value="CheY-like"/>
    <property type="match status" value="1"/>
</dbReference>
<dbReference type="SUPFAM" id="SSF55874">
    <property type="entry name" value="ATPase domain of HSP90 chaperone/DNA topoisomerase II/histidine kinase"/>
    <property type="match status" value="1"/>
</dbReference>
<keyword evidence="5" id="KW-0547">Nucleotide-binding</keyword>
<dbReference type="PRINTS" id="PR00344">
    <property type="entry name" value="BCTRLSENSOR"/>
</dbReference>
<dbReference type="KEGG" id="dli:dnl_51690"/>
<keyword evidence="10" id="KW-1133">Transmembrane helix</keyword>
<evidence type="ECO:0000313" key="14">
    <source>
        <dbReference type="EMBL" id="QTA82785.1"/>
    </source>
</evidence>
<keyword evidence="7" id="KW-0067">ATP-binding</keyword>
<dbReference type="Pfam" id="PF00512">
    <property type="entry name" value="HisKA"/>
    <property type="match status" value="1"/>
</dbReference>
<reference evidence="14" key="1">
    <citation type="journal article" date="2021" name="Microb. Physiol.">
        <title>Proteogenomic Insights into the Physiology of Marine, Sulfate-Reducing, Filamentous Desulfonema limicola and Desulfonema magnum.</title>
        <authorList>
            <person name="Schnaars V."/>
            <person name="Wohlbrand L."/>
            <person name="Scheve S."/>
            <person name="Hinrichs C."/>
            <person name="Reinhardt R."/>
            <person name="Rabus R."/>
        </authorList>
    </citation>
    <scope>NUCLEOTIDE SEQUENCE</scope>
    <source>
        <strain evidence="14">5ac10</strain>
    </source>
</reference>
<comment type="catalytic activity">
    <reaction evidence="1">
        <text>ATP + protein L-histidine = ADP + protein N-phospho-L-histidine.</text>
        <dbReference type="EC" id="2.7.13.3"/>
    </reaction>
</comment>
<dbReference type="EC" id="2.7.13.3" evidence="2"/>
<evidence type="ECO:0000259" key="12">
    <source>
        <dbReference type="PROSITE" id="PS50110"/>
    </source>
</evidence>
<dbReference type="AlphaFoldDB" id="A0A975GIN3"/>
<dbReference type="InterPro" id="IPR003661">
    <property type="entry name" value="HisK_dim/P_dom"/>
</dbReference>
<dbReference type="InterPro" id="IPR035965">
    <property type="entry name" value="PAS-like_dom_sf"/>
</dbReference>
<dbReference type="InterPro" id="IPR000014">
    <property type="entry name" value="PAS"/>
</dbReference>
<dbReference type="SMART" id="SM00387">
    <property type="entry name" value="HATPase_c"/>
    <property type="match status" value="1"/>
</dbReference>
<dbReference type="Gene3D" id="3.40.50.2300">
    <property type="match status" value="1"/>
</dbReference>
<dbReference type="Pfam" id="PF02518">
    <property type="entry name" value="HATPase_c"/>
    <property type="match status" value="1"/>
</dbReference>
<dbReference type="InterPro" id="IPR036097">
    <property type="entry name" value="HisK_dim/P_sf"/>
</dbReference>
<dbReference type="SUPFAM" id="SSF55785">
    <property type="entry name" value="PYP-like sensor domain (PAS domain)"/>
    <property type="match status" value="1"/>
</dbReference>
<evidence type="ECO:0000256" key="1">
    <source>
        <dbReference type="ARBA" id="ARBA00000085"/>
    </source>
</evidence>
<dbReference type="NCBIfam" id="TIGR00229">
    <property type="entry name" value="sensory_box"/>
    <property type="match status" value="1"/>
</dbReference>
<dbReference type="PANTHER" id="PTHR43065:SF46">
    <property type="entry name" value="C4-DICARBOXYLATE TRANSPORT SENSOR PROTEIN DCTB"/>
    <property type="match status" value="1"/>
</dbReference>
<dbReference type="CDD" id="cd00156">
    <property type="entry name" value="REC"/>
    <property type="match status" value="1"/>
</dbReference>
<evidence type="ECO:0000259" key="11">
    <source>
        <dbReference type="PROSITE" id="PS50109"/>
    </source>
</evidence>
<evidence type="ECO:0000256" key="7">
    <source>
        <dbReference type="ARBA" id="ARBA00022840"/>
    </source>
</evidence>
<dbReference type="SMART" id="SM00448">
    <property type="entry name" value="REC"/>
    <property type="match status" value="1"/>
</dbReference>
<dbReference type="Pfam" id="PF00072">
    <property type="entry name" value="Response_reg"/>
    <property type="match status" value="1"/>
</dbReference>
<keyword evidence="4" id="KW-0808">Transferase</keyword>
<dbReference type="PROSITE" id="PS50110">
    <property type="entry name" value="RESPONSE_REGULATORY"/>
    <property type="match status" value="1"/>
</dbReference>
<dbReference type="InterPro" id="IPR001789">
    <property type="entry name" value="Sig_transdc_resp-reg_receiver"/>
</dbReference>
<feature type="transmembrane region" description="Helical" evidence="10">
    <location>
        <begin position="533"/>
        <end position="555"/>
    </location>
</feature>
<dbReference type="PROSITE" id="PS50112">
    <property type="entry name" value="PAS"/>
    <property type="match status" value="1"/>
</dbReference>
<feature type="transmembrane region" description="Helical" evidence="10">
    <location>
        <begin position="491"/>
        <end position="512"/>
    </location>
</feature>
<dbReference type="EMBL" id="CP061799">
    <property type="protein sequence ID" value="QTA82785.1"/>
    <property type="molecule type" value="Genomic_DNA"/>
</dbReference>
<protein>
    <recommendedName>
        <fullName evidence="2">histidine kinase</fullName>
        <ecNumber evidence="2">2.7.13.3</ecNumber>
    </recommendedName>
</protein>
<sequence length="910" mass="102924">MKYTFKELVDIKKLQELTDEMYIATSTPSSIITTEGEILTGSGWQRICTDFHRKHPQCARECIESDTNLKKNFDKDHNFVIYECPRGLIDALFPIIIQGEHLANFFVGQVFLKPPDRDREEFFRNQARRFGFNEKEYMSAFREIPVFPEHKLRAAASFLSKFAAWVADTGLARLNELEALEKLRKNEAELVQHQEALEKRIISLTRPLAKDHKIDFHDLFNLQEIQNIQDNFAQISGVASLIISPEGIPITKPSRFCRLCSDIIRKTEKGLKNCHCSDTFIGRYHPDGPVVQTCLSGGLWDAGTSININEQHVASWLIGQVRNEAQDEKKILEYALEIGADPLAFKEAFQEVPVMSKQKFENIAKALYVFAGQLSQMAFYNVQQARLIAEIKASKTEIFQANERLRLSEEKYRSYVSHSPLGIIIADQDGKFTEINKAAANILKYFEDELTGMSFSQIVNQTKHSPPGDVFTNLKETGYVSREELLICKDGSIITAFLDGVFLGTTTYMIFISDRTEQKKLEMQIRQSQKMEAIGVLAGGIAHDFNNILFPIIAFSDMLLDDLSFDSPYRSNVEAILRAALRAGDLVKQILGFSRHEKQEENPLKIQVILKEVLKLIRATLPATIEIEQDIDQECGFVLADPTQIHQIIMNLTINAFHAMQENGGVLTIQLKSLDIQNTITDSKLEPGAYICLKIKDTGTGIEPENLKKIFEPYFTTKNQDKGTGLGLSVVQGIVAKYRGHIQVGSTLGKGSIFEVYFPVYAQENKDKIRYETSICSKCGKEKILLVDDEKDIAQVETQILERLGYKVETKLDPLDALEEFKNHPDKYDLLISDMTMPKMAGDILSSEILKIRPDLPIIICTGFSEKMTHETAELMGIKGLLIKPMIKSEMAEMIRNVLDADLKGQKKSI</sequence>
<evidence type="ECO:0000256" key="10">
    <source>
        <dbReference type="SAM" id="Phobius"/>
    </source>
</evidence>